<dbReference type="PANTHER" id="PTHR22796:SF6">
    <property type="entry name" value="INTERFERON-INDUCED VERY LARGE GTPASE 1-RELATED"/>
    <property type="match status" value="1"/>
</dbReference>
<reference evidence="2" key="1">
    <citation type="submission" date="2025-08" db="UniProtKB">
        <authorList>
            <consortium name="RefSeq"/>
        </authorList>
    </citation>
    <scope>IDENTIFICATION</scope>
    <source>
        <tissue evidence="2">Kidney</tissue>
    </source>
</reference>
<accession>A0A1S3GRY8</accession>
<organism evidence="1 2">
    <name type="scientific">Dipodomys ordii</name>
    <name type="common">Ord's kangaroo rat</name>
    <dbReference type="NCBI Taxonomy" id="10020"/>
    <lineage>
        <taxon>Eukaryota</taxon>
        <taxon>Metazoa</taxon>
        <taxon>Chordata</taxon>
        <taxon>Craniata</taxon>
        <taxon>Vertebrata</taxon>
        <taxon>Euteleostomi</taxon>
        <taxon>Mammalia</taxon>
        <taxon>Eutheria</taxon>
        <taxon>Euarchontoglires</taxon>
        <taxon>Glires</taxon>
        <taxon>Rodentia</taxon>
        <taxon>Castorimorpha</taxon>
        <taxon>Heteromyidae</taxon>
        <taxon>Dipodomyinae</taxon>
        <taxon>Dipodomys</taxon>
    </lineage>
</organism>
<dbReference type="OrthoDB" id="10066929at2759"/>
<dbReference type="AlphaFoldDB" id="A0A1S3GRY8"/>
<evidence type="ECO:0000313" key="1">
    <source>
        <dbReference type="Proteomes" id="UP000081671"/>
    </source>
</evidence>
<dbReference type="Proteomes" id="UP000081671">
    <property type="component" value="Unplaced"/>
</dbReference>
<gene>
    <name evidence="2" type="primary">LOC106000343</name>
</gene>
<dbReference type="KEGG" id="dord:106000343"/>
<protein>
    <submittedName>
        <fullName evidence="2">Interferon-induced very large GTPase 1-like</fullName>
    </submittedName>
</protein>
<dbReference type="RefSeq" id="XP_012891049.1">
    <property type="nucleotide sequence ID" value="XM_013035595.1"/>
</dbReference>
<keyword evidence="1" id="KW-1185">Reference proteome</keyword>
<sequence>MDSEESNTDSLLKGKRRQDLQEMLTEVGLSVEYWLPKLQQHLGVSCAQALQYLEEKDLQKLKSQVQHSWEKKALEKLIDLAQSNSMSALDKSPVQMIRKRQKQAEQTLEELKDLLLEGRCRQEEAVRRKESELREVMEIPEQYWPLPEQPLSKVVESIQTQLSLTVQTLSHRQNLPDRDVVRRASGGLALQGIYKTSHQMDLIQKREELLSVPKEFLLHGPEQGTRMETREFTSSHTESMFTRIIETLGFRVAASSKGEGWGFNLEAGVDGSTHSESKETQQSSSKKTYFCSSKFSYIPLASCHFPMDQLQLSKAAFQELKTIEKLLSETSDSDKLQLLRQRTENFFLRFGSHANQGPLHLGGIYWWKATAEGFQSHQMAEVNVPFHRPQAVNGWSWYKTDNFVIDSCSTSVASDDYMILDDDRKFLFKNYRQAGGDFATWSITADLSTQPYWKWFISHFRSNLEEKYKYKFKGKGEIPNTWLQITKQDVLNDLKK</sequence>
<proteinExistence type="predicted"/>
<dbReference type="GeneID" id="106000343"/>
<dbReference type="PANTHER" id="PTHR22796">
    <property type="entry name" value="URG4-RELATED"/>
    <property type="match status" value="1"/>
</dbReference>
<evidence type="ECO:0000313" key="2">
    <source>
        <dbReference type="RefSeq" id="XP_012891049.1"/>
    </source>
</evidence>
<name>A0A1S3GRY8_DIPOR</name>
<dbReference type="InParanoid" id="A0A1S3GRY8"/>